<evidence type="ECO:0000256" key="1">
    <source>
        <dbReference type="ARBA" id="ARBA00004123"/>
    </source>
</evidence>
<dbReference type="InterPro" id="IPR045787">
    <property type="entry name" value="MIER1/3_C"/>
</dbReference>
<keyword evidence="6" id="KW-0539">Nucleus</keyword>
<evidence type="ECO:0000256" key="3">
    <source>
        <dbReference type="ARBA" id="ARBA00022553"/>
    </source>
</evidence>
<keyword evidence="5" id="KW-0804">Transcription</keyword>
<dbReference type="InterPro" id="IPR009057">
    <property type="entry name" value="Homeodomain-like_sf"/>
</dbReference>
<dbReference type="GO" id="GO:0042826">
    <property type="term" value="F:histone deacetylase binding"/>
    <property type="evidence" value="ECO:0007669"/>
    <property type="project" value="TreeGrafter"/>
</dbReference>
<protein>
    <submittedName>
        <fullName evidence="10">Mesoderm induction early response 1, family member 3 a</fullName>
    </submittedName>
</protein>
<reference evidence="10" key="2">
    <citation type="submission" date="2025-09" db="UniProtKB">
        <authorList>
            <consortium name="Ensembl"/>
        </authorList>
    </citation>
    <scope>IDENTIFICATION</scope>
</reference>
<reference evidence="10" key="1">
    <citation type="submission" date="2025-08" db="UniProtKB">
        <authorList>
            <consortium name="Ensembl"/>
        </authorList>
    </citation>
    <scope>IDENTIFICATION</scope>
</reference>
<feature type="domain" description="ELM2" evidence="8">
    <location>
        <begin position="139"/>
        <end position="231"/>
    </location>
</feature>
<comment type="subcellular location">
    <subcellularLocation>
        <location evidence="1">Nucleus</location>
    </subcellularLocation>
</comment>
<dbReference type="Pfam" id="PF19426">
    <property type="entry name" value="MIER1_3_C"/>
    <property type="match status" value="1"/>
</dbReference>
<dbReference type="Pfam" id="PF00249">
    <property type="entry name" value="Myb_DNA-binding"/>
    <property type="match status" value="1"/>
</dbReference>
<keyword evidence="11" id="KW-1185">Reference proteome</keyword>
<keyword evidence="2" id="KW-0678">Repressor</keyword>
<dbReference type="InterPro" id="IPR001005">
    <property type="entry name" value="SANT/Myb"/>
</dbReference>
<dbReference type="PROSITE" id="PS51293">
    <property type="entry name" value="SANT"/>
    <property type="match status" value="1"/>
</dbReference>
<dbReference type="GO" id="GO:0032991">
    <property type="term" value="C:protein-containing complex"/>
    <property type="evidence" value="ECO:0007669"/>
    <property type="project" value="UniProtKB-ARBA"/>
</dbReference>
<dbReference type="InterPro" id="IPR000949">
    <property type="entry name" value="ELM2_dom"/>
</dbReference>
<dbReference type="AlphaFoldDB" id="A0A673N7K2"/>
<dbReference type="GO" id="GO:0003714">
    <property type="term" value="F:transcription corepressor activity"/>
    <property type="evidence" value="ECO:0007669"/>
    <property type="project" value="TreeGrafter"/>
</dbReference>
<evidence type="ECO:0000256" key="7">
    <source>
        <dbReference type="SAM" id="MobiDB-lite"/>
    </source>
</evidence>
<sequence>FQASLGSTSPVGSLSSEDHDFDPTAEMLVHDFDDERTLEEEEMREGESSGSSEIADLEKEGSMPLEELLALYRYEAADSTVGGSSADSSSVELTDELPDMTLDKVTLNFVVCFPANVVYDGDKESEGEDDGLSPEDSRKEIMVGSEYQAEIPALTCYNDQEKVYAEEDQLLWQPDMLPESKVKSFLQNAVDGKMDGDGKCSLVKDNEQVLYELLKCNYNVQEALKRYRSKDKSSKDEMLPWSEEECRNFEHALLLYEKNFHLVQKHKVNTRTVAECVAFYYMWKKSERFDFFVQQNRFGKKKFSSYPGVTDLMDRLVDEAEGLVDGSASVCSSGSGRIEPPTEQQLNLLNSITASDLSGTLLNIFRHAFTSFLTSRCVRPEEVRHRSISV</sequence>
<dbReference type="Gene3D" id="4.10.1240.50">
    <property type="match status" value="1"/>
</dbReference>
<evidence type="ECO:0000313" key="10">
    <source>
        <dbReference type="Ensembl" id="ENSSRHP00000099348.1"/>
    </source>
</evidence>
<dbReference type="PROSITE" id="PS51156">
    <property type="entry name" value="ELM2"/>
    <property type="match status" value="1"/>
</dbReference>
<proteinExistence type="predicted"/>
<dbReference type="PANTHER" id="PTHR10865:SF22">
    <property type="entry name" value="MESODERM INDUCTION EARLY RESPONSE PROTEIN 3"/>
    <property type="match status" value="1"/>
</dbReference>
<evidence type="ECO:0000259" key="8">
    <source>
        <dbReference type="PROSITE" id="PS51156"/>
    </source>
</evidence>
<dbReference type="CDD" id="cd11661">
    <property type="entry name" value="SANT_MTA3_like"/>
    <property type="match status" value="1"/>
</dbReference>
<dbReference type="SMART" id="SM01189">
    <property type="entry name" value="ELM2"/>
    <property type="match status" value="1"/>
</dbReference>
<dbReference type="InterPro" id="IPR017884">
    <property type="entry name" value="SANT_dom"/>
</dbReference>
<dbReference type="FunFam" id="1.10.10.60:FF:000025">
    <property type="entry name" value="Mesoderm induction early response 1, transcriptional regulator"/>
    <property type="match status" value="1"/>
</dbReference>
<accession>A0A673N7K2</accession>
<dbReference type="GO" id="GO:0000122">
    <property type="term" value="P:negative regulation of transcription by RNA polymerase II"/>
    <property type="evidence" value="ECO:0007669"/>
    <property type="project" value="TreeGrafter"/>
</dbReference>
<name>A0A673N7K2_9TELE</name>
<feature type="region of interest" description="Disordered" evidence="7">
    <location>
        <begin position="1"/>
        <end position="60"/>
    </location>
</feature>
<keyword evidence="3" id="KW-0597">Phosphoprotein</keyword>
<feature type="compositionally biased region" description="Basic and acidic residues" evidence="7">
    <location>
        <begin position="16"/>
        <end position="35"/>
    </location>
</feature>
<evidence type="ECO:0000256" key="2">
    <source>
        <dbReference type="ARBA" id="ARBA00022491"/>
    </source>
</evidence>
<evidence type="ECO:0000256" key="6">
    <source>
        <dbReference type="ARBA" id="ARBA00023242"/>
    </source>
</evidence>
<dbReference type="Ensembl" id="ENSSRHT00000102039.1">
    <property type="protein sequence ID" value="ENSSRHP00000099348.1"/>
    <property type="gene ID" value="ENSSRHG00000048730.1"/>
</dbReference>
<dbReference type="FunFam" id="4.10.1240.50:FF:000005">
    <property type="entry name" value="Mesoderm induction early response protein 3"/>
    <property type="match status" value="1"/>
</dbReference>
<dbReference type="Pfam" id="PF01448">
    <property type="entry name" value="ELM2"/>
    <property type="match status" value="1"/>
</dbReference>
<feature type="domain" description="SANT" evidence="9">
    <location>
        <begin position="236"/>
        <end position="288"/>
    </location>
</feature>
<dbReference type="SMART" id="SM00717">
    <property type="entry name" value="SANT"/>
    <property type="match status" value="1"/>
</dbReference>
<dbReference type="InterPro" id="IPR040138">
    <property type="entry name" value="MIER/MTA"/>
</dbReference>
<dbReference type="SUPFAM" id="SSF46689">
    <property type="entry name" value="Homeodomain-like"/>
    <property type="match status" value="1"/>
</dbReference>
<dbReference type="PANTHER" id="PTHR10865">
    <property type="entry name" value="METASTASIS-ASSOCIATED PROTEIN AND MESODERM INDUCTION EARLY RESPONSE PROTEIN"/>
    <property type="match status" value="1"/>
</dbReference>
<evidence type="ECO:0000256" key="5">
    <source>
        <dbReference type="ARBA" id="ARBA00023163"/>
    </source>
</evidence>
<organism evidence="10 11">
    <name type="scientific">Sinocyclocheilus rhinocerous</name>
    <dbReference type="NCBI Taxonomy" id="307959"/>
    <lineage>
        <taxon>Eukaryota</taxon>
        <taxon>Metazoa</taxon>
        <taxon>Chordata</taxon>
        <taxon>Craniata</taxon>
        <taxon>Vertebrata</taxon>
        <taxon>Euteleostomi</taxon>
        <taxon>Actinopterygii</taxon>
        <taxon>Neopterygii</taxon>
        <taxon>Teleostei</taxon>
        <taxon>Ostariophysi</taxon>
        <taxon>Cypriniformes</taxon>
        <taxon>Cyprinidae</taxon>
        <taxon>Cyprininae</taxon>
        <taxon>Sinocyclocheilus</taxon>
    </lineage>
</organism>
<dbReference type="Gene3D" id="1.10.10.60">
    <property type="entry name" value="Homeodomain-like"/>
    <property type="match status" value="1"/>
</dbReference>
<feature type="compositionally biased region" description="Polar residues" evidence="7">
    <location>
        <begin position="1"/>
        <end position="15"/>
    </location>
</feature>
<evidence type="ECO:0000313" key="11">
    <source>
        <dbReference type="Proteomes" id="UP000472270"/>
    </source>
</evidence>
<evidence type="ECO:0000259" key="9">
    <source>
        <dbReference type="PROSITE" id="PS51293"/>
    </source>
</evidence>
<keyword evidence="4" id="KW-0805">Transcription regulation</keyword>
<evidence type="ECO:0000256" key="4">
    <source>
        <dbReference type="ARBA" id="ARBA00023015"/>
    </source>
</evidence>
<dbReference type="Proteomes" id="UP000472270">
    <property type="component" value="Unassembled WGS sequence"/>
</dbReference>
<dbReference type="GO" id="GO:0005654">
    <property type="term" value="C:nucleoplasm"/>
    <property type="evidence" value="ECO:0007669"/>
    <property type="project" value="TreeGrafter"/>
</dbReference>